<dbReference type="PROSITE" id="PS00455">
    <property type="entry name" value="AMP_BINDING"/>
    <property type="match status" value="1"/>
</dbReference>
<dbReference type="InterPro" id="IPR000873">
    <property type="entry name" value="AMP-dep_synth/lig_dom"/>
</dbReference>
<evidence type="ECO:0000259" key="3">
    <source>
        <dbReference type="Pfam" id="PF00501"/>
    </source>
</evidence>
<dbReference type="GO" id="GO:0004467">
    <property type="term" value="F:long-chain fatty acid-CoA ligase activity"/>
    <property type="evidence" value="ECO:0007669"/>
    <property type="project" value="TreeGrafter"/>
</dbReference>
<accession>A0A9P6NAI9</accession>
<dbReference type="EMBL" id="MU167456">
    <property type="protein sequence ID" value="KAG0140300.1"/>
    <property type="molecule type" value="Genomic_DNA"/>
</dbReference>
<dbReference type="PANTHER" id="PTHR43272">
    <property type="entry name" value="LONG-CHAIN-FATTY-ACID--COA LIGASE"/>
    <property type="match status" value="1"/>
</dbReference>
<reference evidence="4" key="1">
    <citation type="submission" date="2013-11" db="EMBL/GenBank/DDBJ databases">
        <title>Genome sequence of the fusiform rust pathogen reveals effectors for host alternation and coevolution with pine.</title>
        <authorList>
            <consortium name="DOE Joint Genome Institute"/>
            <person name="Smith K."/>
            <person name="Pendleton A."/>
            <person name="Kubisiak T."/>
            <person name="Anderson C."/>
            <person name="Salamov A."/>
            <person name="Aerts A."/>
            <person name="Riley R."/>
            <person name="Clum A."/>
            <person name="Lindquist E."/>
            <person name="Ence D."/>
            <person name="Campbell M."/>
            <person name="Kronenberg Z."/>
            <person name="Feau N."/>
            <person name="Dhillon B."/>
            <person name="Hamelin R."/>
            <person name="Burleigh J."/>
            <person name="Smith J."/>
            <person name="Yandell M."/>
            <person name="Nelson C."/>
            <person name="Grigoriev I."/>
            <person name="Davis J."/>
        </authorList>
    </citation>
    <scope>NUCLEOTIDE SEQUENCE</scope>
    <source>
        <strain evidence="4">G11</strain>
    </source>
</reference>
<keyword evidence="5" id="KW-1185">Reference proteome</keyword>
<dbReference type="InterPro" id="IPR042099">
    <property type="entry name" value="ANL_N_sf"/>
</dbReference>
<dbReference type="PANTHER" id="PTHR43272:SF33">
    <property type="entry name" value="AMP-BINDING DOMAIN-CONTAINING PROTEIN-RELATED"/>
    <property type="match status" value="1"/>
</dbReference>
<proteinExistence type="predicted"/>
<dbReference type="GO" id="GO:0005524">
    <property type="term" value="F:ATP binding"/>
    <property type="evidence" value="ECO:0007669"/>
    <property type="project" value="UniProtKB-KW"/>
</dbReference>
<dbReference type="SUPFAM" id="SSF56801">
    <property type="entry name" value="Acetyl-CoA synthetase-like"/>
    <property type="match status" value="1"/>
</dbReference>
<evidence type="ECO:0000313" key="4">
    <source>
        <dbReference type="EMBL" id="KAG0140300.1"/>
    </source>
</evidence>
<keyword evidence="2" id="KW-0067">ATP-binding</keyword>
<dbReference type="OrthoDB" id="1700726at2759"/>
<dbReference type="GO" id="GO:0016020">
    <property type="term" value="C:membrane"/>
    <property type="evidence" value="ECO:0007669"/>
    <property type="project" value="TreeGrafter"/>
</dbReference>
<protein>
    <recommendedName>
        <fullName evidence="3">AMP-dependent synthetase/ligase domain-containing protein</fullName>
    </recommendedName>
</protein>
<comment type="caution">
    <text evidence="4">The sequence shown here is derived from an EMBL/GenBank/DDBJ whole genome shotgun (WGS) entry which is preliminary data.</text>
</comment>
<evidence type="ECO:0000256" key="1">
    <source>
        <dbReference type="ARBA" id="ARBA00022741"/>
    </source>
</evidence>
<evidence type="ECO:0000313" key="5">
    <source>
        <dbReference type="Proteomes" id="UP000886653"/>
    </source>
</evidence>
<evidence type="ECO:0000256" key="2">
    <source>
        <dbReference type="ARBA" id="ARBA00022840"/>
    </source>
</evidence>
<dbReference type="InterPro" id="IPR020845">
    <property type="entry name" value="AMP-binding_CS"/>
</dbReference>
<gene>
    <name evidence="4" type="ORF">CROQUDRAFT_674731</name>
</gene>
<keyword evidence="1" id="KW-0547">Nucleotide-binding</keyword>
<dbReference type="Gene3D" id="3.40.50.12780">
    <property type="entry name" value="N-terminal domain of ligase-like"/>
    <property type="match status" value="1"/>
</dbReference>
<feature type="domain" description="AMP-dependent synthetase/ligase" evidence="3">
    <location>
        <begin position="98"/>
        <end position="522"/>
    </location>
</feature>
<dbReference type="Proteomes" id="UP000886653">
    <property type="component" value="Unassembled WGS sequence"/>
</dbReference>
<sequence>MTSLPPYAVTDSPLPVLSTREVNLKQQAIEVPGTRKPGQTGHYRNAQFSEFTTVESPDVNFPKTEYEVFNHGLGFSYNKPCVGHRPINSTSGDFEPFHVWQTYSEIDKRRTEFGSGLIKLRKDGILGPGNLTEWSVGIWTHNRPEWQVCYQAAAAYSLIIVSLYETLGPKVVEYCINHSDTRLVLASATHIPELLANATATPGLRVVVSADQWNELERLPNSKSPSRGTREGTLKRWGKQVGILVIDINELEEIGRSNPSAHIPPKPSSIVSICYTSGTTGLPKGAILLHRTMAAAAVSNLHGNEMTGDDEMYLSYLPLSHIFERFAQSICFAVGQPIAFACGDNLRLIEDIQLVKPTRFVSVPRVLNRVYQAIQAQLNTPGLKSKLARYALSTKLQRLKDTGDHTHWLWDLIVFKKVKEALGGKIRLIASGSAPIAPEVLEFLKVAFVTKVIEGYGATENAGTATRCLTEDPEPEGTVGPPQVGLEFKLVDVPDMKYFVTDKPFPRGEICVRGEVCIPGYWQDEKKTKELIDEDGWQHSGDIGQIDSKGRLRIIDRIKNLLKLAQGEYVALEKVEGIYNLNNLVSQIFVHGDSLESHLIGIVVPDPVTFAPFVSKVLGKNISSTDIEGLDKATKDEKVIKSFLKELESSVLNKLVGFERIKQLHLTMEPFTAENDLLTPTMKLKRFFPFSFFF</sequence>
<organism evidence="4 5">
    <name type="scientific">Cronartium quercuum f. sp. fusiforme G11</name>
    <dbReference type="NCBI Taxonomy" id="708437"/>
    <lineage>
        <taxon>Eukaryota</taxon>
        <taxon>Fungi</taxon>
        <taxon>Dikarya</taxon>
        <taxon>Basidiomycota</taxon>
        <taxon>Pucciniomycotina</taxon>
        <taxon>Pucciniomycetes</taxon>
        <taxon>Pucciniales</taxon>
        <taxon>Coleosporiaceae</taxon>
        <taxon>Cronartium</taxon>
    </lineage>
</organism>
<name>A0A9P6NAI9_9BASI</name>
<dbReference type="AlphaFoldDB" id="A0A9P6NAI9"/>
<dbReference type="GO" id="GO:0005783">
    <property type="term" value="C:endoplasmic reticulum"/>
    <property type="evidence" value="ECO:0007669"/>
    <property type="project" value="TreeGrafter"/>
</dbReference>
<dbReference type="Pfam" id="PF00501">
    <property type="entry name" value="AMP-binding"/>
    <property type="match status" value="1"/>
</dbReference>